<dbReference type="InterPro" id="IPR003593">
    <property type="entry name" value="AAA+_ATPase"/>
</dbReference>
<reference evidence="9 10" key="1">
    <citation type="submission" date="2017-03" db="EMBL/GenBank/DDBJ databases">
        <authorList>
            <person name="Afonso C.L."/>
            <person name="Miller P.J."/>
            <person name="Scott M.A."/>
            <person name="Spackman E."/>
            <person name="Goraichik I."/>
            <person name="Dimitrov K.M."/>
            <person name="Suarez D.L."/>
            <person name="Swayne D.E."/>
        </authorList>
    </citation>
    <scope>NUCLEOTIDE SEQUENCE [LARGE SCALE GENOMIC DNA]</scope>
    <source>
        <strain evidence="9 10">CECT 7751</strain>
    </source>
</reference>
<dbReference type="Gene3D" id="2.40.50.100">
    <property type="match status" value="1"/>
</dbReference>
<dbReference type="SUPFAM" id="SSF52540">
    <property type="entry name" value="P-loop containing nucleoside triphosphate hydrolases"/>
    <property type="match status" value="1"/>
</dbReference>
<evidence type="ECO:0000256" key="4">
    <source>
        <dbReference type="ARBA" id="ARBA00022840"/>
    </source>
</evidence>
<keyword evidence="6 7" id="KW-0472">Membrane</keyword>
<dbReference type="AlphaFoldDB" id="A0A1X6ZL44"/>
<evidence type="ECO:0000256" key="6">
    <source>
        <dbReference type="ARBA" id="ARBA00023136"/>
    </source>
</evidence>
<evidence type="ECO:0000256" key="3">
    <source>
        <dbReference type="ARBA" id="ARBA00022741"/>
    </source>
</evidence>
<dbReference type="NCBIfam" id="TIGR01187">
    <property type="entry name" value="potA"/>
    <property type="match status" value="1"/>
</dbReference>
<keyword evidence="2 7" id="KW-1003">Cell membrane</keyword>
<dbReference type="Pfam" id="PF00005">
    <property type="entry name" value="ABC_tran"/>
    <property type="match status" value="1"/>
</dbReference>
<evidence type="ECO:0000256" key="7">
    <source>
        <dbReference type="RuleBase" id="RU364083"/>
    </source>
</evidence>
<evidence type="ECO:0000256" key="1">
    <source>
        <dbReference type="ARBA" id="ARBA00022448"/>
    </source>
</evidence>
<dbReference type="OrthoDB" id="9802264at2"/>
<dbReference type="PROSITE" id="PS00211">
    <property type="entry name" value="ABC_TRANSPORTER_1"/>
    <property type="match status" value="1"/>
</dbReference>
<dbReference type="InterPro" id="IPR017879">
    <property type="entry name" value="PotA_ATP-bd"/>
</dbReference>
<dbReference type="InterPro" id="IPR027417">
    <property type="entry name" value="P-loop_NTPase"/>
</dbReference>
<proteinExistence type="inferred from homology"/>
<comment type="similarity">
    <text evidence="7">Belongs to the ABC transporter superfamily. Spermidine/putrescine importer (TC 3.A.1.11.1) family.</text>
</comment>
<organism evidence="9 10">
    <name type="scientific">Pseudooceanicola marinus</name>
    <dbReference type="NCBI Taxonomy" id="396013"/>
    <lineage>
        <taxon>Bacteria</taxon>
        <taxon>Pseudomonadati</taxon>
        <taxon>Pseudomonadota</taxon>
        <taxon>Alphaproteobacteria</taxon>
        <taxon>Rhodobacterales</taxon>
        <taxon>Paracoccaceae</taxon>
        <taxon>Pseudooceanicola</taxon>
    </lineage>
</organism>
<keyword evidence="1 7" id="KW-0813">Transport</keyword>
<keyword evidence="9" id="KW-0378">Hydrolase</keyword>
<dbReference type="PROSITE" id="PS50893">
    <property type="entry name" value="ABC_TRANSPORTER_2"/>
    <property type="match status" value="1"/>
</dbReference>
<dbReference type="Pfam" id="PF08402">
    <property type="entry name" value="TOBE_2"/>
    <property type="match status" value="1"/>
</dbReference>
<dbReference type="GO" id="GO:0043190">
    <property type="term" value="C:ATP-binding cassette (ABC) transporter complex"/>
    <property type="evidence" value="ECO:0007669"/>
    <property type="project" value="InterPro"/>
</dbReference>
<gene>
    <name evidence="9" type="primary">potA_9</name>
    <name evidence="7" type="synonym">potA</name>
    <name evidence="9" type="ORF">PSM7751_02637</name>
</gene>
<name>A0A1X6ZL44_9RHOB</name>
<sequence length="357" mass="39208">MSRQSAIEIAGVSKQFGDFTALDHVDFKIQQNEFFTLLGPSGCGKTTLLRMIAGFETPTQGDILLNGKTISDSPAHRRKINTVFQNYALFPHMTLAQNVAFGLENLGWAKGDIKTRVDEMLEMVHMAQFARRKPDQLSGGQKQRIALARALAPKPEVLLLDEPLSALDLKLRQSMRDELRRLQRETGITFVFVTHDQEEALDMSDRIAVMGHGRVQQIGAPDEIYEAPENRFVADFIGETNFLDGEVTALDGDTATIHTALGIDVTTTQSGVTAPGPAVLSIRPEKIGLETQAEDETREGTVVSRNYMGGFTHYTVEAGGVSLRVSRRNAQARADRIEVGDTVTLGFQPANARILGQ</sequence>
<dbReference type="InterPro" id="IPR013611">
    <property type="entry name" value="Transp-assoc_OB_typ2"/>
</dbReference>
<evidence type="ECO:0000256" key="5">
    <source>
        <dbReference type="ARBA" id="ARBA00022967"/>
    </source>
</evidence>
<dbReference type="Proteomes" id="UP000193963">
    <property type="component" value="Unassembled WGS sequence"/>
</dbReference>
<feature type="domain" description="ABC transporter" evidence="8">
    <location>
        <begin position="7"/>
        <end position="237"/>
    </location>
</feature>
<dbReference type="FunFam" id="3.40.50.300:FF:000133">
    <property type="entry name" value="Spermidine/putrescine import ATP-binding protein PotA"/>
    <property type="match status" value="1"/>
</dbReference>
<evidence type="ECO:0000313" key="10">
    <source>
        <dbReference type="Proteomes" id="UP000193963"/>
    </source>
</evidence>
<dbReference type="PANTHER" id="PTHR42781">
    <property type="entry name" value="SPERMIDINE/PUTRESCINE IMPORT ATP-BINDING PROTEIN POTA"/>
    <property type="match status" value="1"/>
</dbReference>
<dbReference type="CDD" id="cd03300">
    <property type="entry name" value="ABC_PotA_N"/>
    <property type="match status" value="1"/>
</dbReference>
<dbReference type="InterPro" id="IPR050093">
    <property type="entry name" value="ABC_SmlMolc_Importer"/>
</dbReference>
<dbReference type="GO" id="GO:0005524">
    <property type="term" value="F:ATP binding"/>
    <property type="evidence" value="ECO:0007669"/>
    <property type="project" value="UniProtKB-KW"/>
</dbReference>
<evidence type="ECO:0000256" key="2">
    <source>
        <dbReference type="ARBA" id="ARBA00022475"/>
    </source>
</evidence>
<dbReference type="EMBL" id="FWFN01000005">
    <property type="protein sequence ID" value="SLN54334.1"/>
    <property type="molecule type" value="Genomic_DNA"/>
</dbReference>
<keyword evidence="5 7" id="KW-1278">Translocase</keyword>
<dbReference type="InterPro" id="IPR017871">
    <property type="entry name" value="ABC_transporter-like_CS"/>
</dbReference>
<evidence type="ECO:0000313" key="9">
    <source>
        <dbReference type="EMBL" id="SLN54334.1"/>
    </source>
</evidence>
<dbReference type="InterPro" id="IPR003439">
    <property type="entry name" value="ABC_transporter-like_ATP-bd"/>
</dbReference>
<accession>A0A1X6ZL44</accession>
<dbReference type="GO" id="GO:0015594">
    <property type="term" value="F:ABC-type putrescine transporter activity"/>
    <property type="evidence" value="ECO:0007669"/>
    <property type="project" value="InterPro"/>
</dbReference>
<dbReference type="PANTHER" id="PTHR42781:SF4">
    <property type="entry name" value="SPERMIDINE_PUTRESCINE IMPORT ATP-BINDING PROTEIN POTA"/>
    <property type="match status" value="1"/>
</dbReference>
<dbReference type="InterPro" id="IPR005893">
    <property type="entry name" value="PotA-like"/>
</dbReference>
<dbReference type="Gene3D" id="3.40.50.300">
    <property type="entry name" value="P-loop containing nucleotide triphosphate hydrolases"/>
    <property type="match status" value="1"/>
</dbReference>
<dbReference type="EC" id="7.6.2.11" evidence="7"/>
<comment type="function">
    <text evidence="7">Part of the ABC transporter complex PotABCD involved in spermidine/putrescine import. Responsible for energy coupling to the transport system.</text>
</comment>
<comment type="catalytic activity">
    <reaction evidence="7">
        <text>ATP + H2O + polyamine-[polyamine-binding protein]Side 1 = ADP + phosphate + polyamineSide 2 + [polyamine-binding protein]Side 1.</text>
        <dbReference type="EC" id="7.6.2.11"/>
    </reaction>
</comment>
<keyword evidence="3 7" id="KW-0547">Nucleotide-binding</keyword>
<keyword evidence="10" id="KW-1185">Reference proteome</keyword>
<dbReference type="SUPFAM" id="SSF50331">
    <property type="entry name" value="MOP-like"/>
    <property type="match status" value="1"/>
</dbReference>
<dbReference type="GO" id="GO:0016887">
    <property type="term" value="F:ATP hydrolysis activity"/>
    <property type="evidence" value="ECO:0007669"/>
    <property type="project" value="InterPro"/>
</dbReference>
<dbReference type="SMART" id="SM00382">
    <property type="entry name" value="AAA"/>
    <property type="match status" value="1"/>
</dbReference>
<evidence type="ECO:0000259" key="8">
    <source>
        <dbReference type="PROSITE" id="PS50893"/>
    </source>
</evidence>
<protein>
    <recommendedName>
        <fullName evidence="7">Spermidine/putrescine import ATP-binding protein PotA</fullName>
        <ecNumber evidence="7">7.6.2.11</ecNumber>
    </recommendedName>
</protein>
<dbReference type="RefSeq" id="WP_085888678.1">
    <property type="nucleotide sequence ID" value="NZ_FWFN01000005.1"/>
</dbReference>
<keyword evidence="4 7" id="KW-0067">ATP-binding</keyword>
<comment type="subunit">
    <text evidence="7">The complex is composed of two ATP-binding proteins (PotA), two transmembrane proteins (PotB and PotC) and a solute-binding protein (PotD).</text>
</comment>
<dbReference type="InterPro" id="IPR008995">
    <property type="entry name" value="Mo/tungstate-bd_C_term_dom"/>
</dbReference>